<dbReference type="AlphaFoldDB" id="A0A0A9BLM7"/>
<reference evidence="1" key="1">
    <citation type="submission" date="2014-09" db="EMBL/GenBank/DDBJ databases">
        <authorList>
            <person name="Magalhaes I.L.F."/>
            <person name="Oliveira U."/>
            <person name="Santos F.R."/>
            <person name="Vidigal T.H.D.A."/>
            <person name="Brescovit A.D."/>
            <person name="Santos A.J."/>
        </authorList>
    </citation>
    <scope>NUCLEOTIDE SEQUENCE</scope>
    <source>
        <tissue evidence="1">Shoot tissue taken approximately 20 cm above the soil surface</tissue>
    </source>
</reference>
<proteinExistence type="predicted"/>
<evidence type="ECO:0000313" key="1">
    <source>
        <dbReference type="EMBL" id="JAD64296.1"/>
    </source>
</evidence>
<dbReference type="EMBL" id="GBRH01233599">
    <property type="protein sequence ID" value="JAD64296.1"/>
    <property type="molecule type" value="Transcribed_RNA"/>
</dbReference>
<accession>A0A0A9BLM7</accession>
<name>A0A0A9BLM7_ARUDO</name>
<reference evidence="1" key="2">
    <citation type="journal article" date="2015" name="Data Brief">
        <title>Shoot transcriptome of the giant reed, Arundo donax.</title>
        <authorList>
            <person name="Barrero R.A."/>
            <person name="Guerrero F.D."/>
            <person name="Moolhuijzen P."/>
            <person name="Goolsby J.A."/>
            <person name="Tidwell J."/>
            <person name="Bellgard S.E."/>
            <person name="Bellgard M.I."/>
        </authorList>
    </citation>
    <scope>NUCLEOTIDE SEQUENCE</scope>
    <source>
        <tissue evidence="1">Shoot tissue taken approximately 20 cm above the soil surface</tissue>
    </source>
</reference>
<protein>
    <submittedName>
        <fullName evidence="1">Uncharacterized protein</fullName>
    </submittedName>
</protein>
<sequence length="19" mass="2282">MMKMTMMPAHNSWKSINSR</sequence>
<organism evidence="1">
    <name type="scientific">Arundo donax</name>
    <name type="common">Giant reed</name>
    <name type="synonym">Donax arundinaceus</name>
    <dbReference type="NCBI Taxonomy" id="35708"/>
    <lineage>
        <taxon>Eukaryota</taxon>
        <taxon>Viridiplantae</taxon>
        <taxon>Streptophyta</taxon>
        <taxon>Embryophyta</taxon>
        <taxon>Tracheophyta</taxon>
        <taxon>Spermatophyta</taxon>
        <taxon>Magnoliopsida</taxon>
        <taxon>Liliopsida</taxon>
        <taxon>Poales</taxon>
        <taxon>Poaceae</taxon>
        <taxon>PACMAD clade</taxon>
        <taxon>Arundinoideae</taxon>
        <taxon>Arundineae</taxon>
        <taxon>Arundo</taxon>
    </lineage>
</organism>